<dbReference type="GO" id="GO:0009055">
    <property type="term" value="F:electron transfer activity"/>
    <property type="evidence" value="ECO:0007669"/>
    <property type="project" value="InterPro"/>
</dbReference>
<proteinExistence type="inferred from homology"/>
<evidence type="ECO:0000256" key="2">
    <source>
        <dbReference type="ARBA" id="ARBA00004496"/>
    </source>
</evidence>
<evidence type="ECO:0000256" key="6">
    <source>
        <dbReference type="ARBA" id="ARBA00022723"/>
    </source>
</evidence>
<accession>A0A1H1UDH2</accession>
<feature type="binding site" evidence="10">
    <location>
        <position position="44"/>
    </location>
    <ligand>
        <name>Fe cation</name>
        <dbReference type="ChEBI" id="CHEBI:24875"/>
    </ligand>
</feature>
<keyword evidence="8 9" id="KW-0408">Iron</keyword>
<dbReference type="InterPro" id="IPR050526">
    <property type="entry name" value="Rubredoxin_ET"/>
</dbReference>
<dbReference type="PRINTS" id="PR00163">
    <property type="entry name" value="RUBREDOXIN"/>
</dbReference>
<feature type="binding site" evidence="10">
    <location>
        <position position="14"/>
    </location>
    <ligand>
        <name>Fe cation</name>
        <dbReference type="ChEBI" id="CHEBI:24875"/>
    </ligand>
</feature>
<feature type="binding site" evidence="10">
    <location>
        <position position="11"/>
    </location>
    <ligand>
        <name>Fe cation</name>
        <dbReference type="ChEBI" id="CHEBI:24875"/>
    </ligand>
</feature>
<dbReference type="PANTHER" id="PTHR47627">
    <property type="entry name" value="RUBREDOXIN"/>
    <property type="match status" value="1"/>
</dbReference>
<dbReference type="GO" id="GO:0005737">
    <property type="term" value="C:cytoplasm"/>
    <property type="evidence" value="ECO:0007669"/>
    <property type="project" value="UniProtKB-SubCell"/>
</dbReference>
<dbReference type="InterPro" id="IPR024934">
    <property type="entry name" value="Rubredoxin-like_dom"/>
</dbReference>
<dbReference type="PANTHER" id="PTHR47627:SF1">
    <property type="entry name" value="RUBREDOXIN-1-RELATED"/>
    <property type="match status" value="1"/>
</dbReference>
<evidence type="ECO:0000313" key="12">
    <source>
        <dbReference type="EMBL" id="SDS70478.1"/>
    </source>
</evidence>
<keyword evidence="7 9" id="KW-0249">Electron transport</keyword>
<dbReference type="InterPro" id="IPR018527">
    <property type="entry name" value="Rubredoxin_Fe_BS"/>
</dbReference>
<evidence type="ECO:0000313" key="13">
    <source>
        <dbReference type="Proteomes" id="UP000243413"/>
    </source>
</evidence>
<comment type="pathway">
    <text evidence="3">Hydrocarbon metabolism; alkane degradation.</text>
</comment>
<dbReference type="FunFam" id="2.20.28.10:FF:000001">
    <property type="entry name" value="Rubredoxin"/>
    <property type="match status" value="1"/>
</dbReference>
<dbReference type="SUPFAM" id="SSF57802">
    <property type="entry name" value="Rubredoxin-like"/>
    <property type="match status" value="1"/>
</dbReference>
<evidence type="ECO:0000256" key="9">
    <source>
        <dbReference type="PIRNR" id="PIRNR000071"/>
    </source>
</evidence>
<keyword evidence="5 9" id="KW-0813">Transport</keyword>
<evidence type="ECO:0000256" key="8">
    <source>
        <dbReference type="ARBA" id="ARBA00023004"/>
    </source>
</evidence>
<dbReference type="GO" id="GO:0043448">
    <property type="term" value="P:alkane catabolic process"/>
    <property type="evidence" value="ECO:0007669"/>
    <property type="project" value="TreeGrafter"/>
</dbReference>
<evidence type="ECO:0000256" key="4">
    <source>
        <dbReference type="ARBA" id="ARBA00005337"/>
    </source>
</evidence>
<evidence type="ECO:0000256" key="10">
    <source>
        <dbReference type="PIRSR" id="PIRSR000071-1"/>
    </source>
</evidence>
<evidence type="ECO:0000256" key="3">
    <source>
        <dbReference type="ARBA" id="ARBA00004933"/>
    </source>
</evidence>
<comment type="similarity">
    <text evidence="4 9">Belongs to the rubredoxin family.</text>
</comment>
<sequence length="60" mass="6715">MWVAAMKKWQCIVCGFIYDEAEGWPDDGIAAGTPWEDVPADWMCPDCGVGKEDFEMIEIG</sequence>
<comment type="function">
    <text evidence="1">Involved in the hydrocarbon hydroxylating system, which transfers electrons from NADH to rubredoxin reductase and then through rubredoxin to alkane 1 monooxygenase.</text>
</comment>
<comment type="cofactor">
    <cofactor evidence="9 10">
        <name>Fe(3+)</name>
        <dbReference type="ChEBI" id="CHEBI:29034"/>
    </cofactor>
    <text evidence="9 10">Binds 1 Fe(3+) ion per subunit.</text>
</comment>
<dbReference type="PROSITE" id="PS00202">
    <property type="entry name" value="RUBREDOXIN"/>
    <property type="match status" value="1"/>
</dbReference>
<feature type="binding site" evidence="10">
    <location>
        <position position="47"/>
    </location>
    <ligand>
        <name>Fe cation</name>
        <dbReference type="ChEBI" id="CHEBI:24875"/>
    </ligand>
</feature>
<dbReference type="AlphaFoldDB" id="A0A1H1UDH2"/>
<dbReference type="Proteomes" id="UP000243413">
    <property type="component" value="Chromosome I"/>
</dbReference>
<dbReference type="Pfam" id="PF00301">
    <property type="entry name" value="Rubredoxin"/>
    <property type="match status" value="1"/>
</dbReference>
<organism evidence="12 13">
    <name type="scientific">Halopseudomonas sabulinigri</name>
    <dbReference type="NCBI Taxonomy" id="472181"/>
    <lineage>
        <taxon>Bacteria</taxon>
        <taxon>Pseudomonadati</taxon>
        <taxon>Pseudomonadota</taxon>
        <taxon>Gammaproteobacteria</taxon>
        <taxon>Pseudomonadales</taxon>
        <taxon>Pseudomonadaceae</taxon>
        <taxon>Halopseudomonas</taxon>
    </lineage>
</organism>
<gene>
    <name evidence="12" type="ORF">SAMN05216271_2522</name>
</gene>
<protein>
    <recommendedName>
        <fullName evidence="9">Rubredoxin</fullName>
    </recommendedName>
</protein>
<dbReference type="CDD" id="cd00730">
    <property type="entry name" value="rubredoxin"/>
    <property type="match status" value="1"/>
</dbReference>
<evidence type="ECO:0000256" key="7">
    <source>
        <dbReference type="ARBA" id="ARBA00022982"/>
    </source>
</evidence>
<dbReference type="STRING" id="472181.SAMN05216271_2522"/>
<comment type="subcellular location">
    <subcellularLocation>
        <location evidence="2">Cytoplasm</location>
    </subcellularLocation>
</comment>
<dbReference type="Gene3D" id="2.20.28.10">
    <property type="match status" value="1"/>
</dbReference>
<dbReference type="InterPro" id="IPR024935">
    <property type="entry name" value="Rubredoxin_dom"/>
</dbReference>
<keyword evidence="6 9" id="KW-0479">Metal-binding</keyword>
<dbReference type="InterPro" id="IPR024922">
    <property type="entry name" value="Rubredoxin"/>
</dbReference>
<dbReference type="EMBL" id="LT629763">
    <property type="protein sequence ID" value="SDS70478.1"/>
    <property type="molecule type" value="Genomic_DNA"/>
</dbReference>
<evidence type="ECO:0000256" key="5">
    <source>
        <dbReference type="ARBA" id="ARBA00022448"/>
    </source>
</evidence>
<dbReference type="GO" id="GO:0005506">
    <property type="term" value="F:iron ion binding"/>
    <property type="evidence" value="ECO:0007669"/>
    <property type="project" value="InterPro"/>
</dbReference>
<feature type="domain" description="Rubredoxin-like" evidence="11">
    <location>
        <begin position="6"/>
        <end position="57"/>
    </location>
</feature>
<evidence type="ECO:0000259" key="11">
    <source>
        <dbReference type="PROSITE" id="PS50903"/>
    </source>
</evidence>
<evidence type="ECO:0000256" key="1">
    <source>
        <dbReference type="ARBA" id="ARBA00002792"/>
    </source>
</evidence>
<name>A0A1H1UDH2_9GAMM</name>
<reference evidence="13" key="1">
    <citation type="submission" date="2016-10" db="EMBL/GenBank/DDBJ databases">
        <authorList>
            <person name="Varghese N."/>
            <person name="Submissions S."/>
        </authorList>
    </citation>
    <scope>NUCLEOTIDE SEQUENCE [LARGE SCALE GENOMIC DNA]</scope>
    <source>
        <strain evidence="13">JCM 14963</strain>
    </source>
</reference>
<dbReference type="PROSITE" id="PS50903">
    <property type="entry name" value="RUBREDOXIN_LIKE"/>
    <property type="match status" value="1"/>
</dbReference>
<dbReference type="PIRSF" id="PIRSF000071">
    <property type="entry name" value="Rubredoxin"/>
    <property type="match status" value="1"/>
</dbReference>